<name>W3XIX7_PESFW</name>
<reference evidence="10" key="1">
    <citation type="journal article" date="2015" name="BMC Genomics">
        <title>Genomic and transcriptomic analysis of the endophytic fungus Pestalotiopsis fici reveals its lifestyle and high potential for synthesis of natural products.</title>
        <authorList>
            <person name="Wang X."/>
            <person name="Zhang X."/>
            <person name="Liu L."/>
            <person name="Xiang M."/>
            <person name="Wang W."/>
            <person name="Sun X."/>
            <person name="Che Y."/>
            <person name="Guo L."/>
            <person name="Liu G."/>
            <person name="Guo L."/>
            <person name="Wang C."/>
            <person name="Yin W.B."/>
            <person name="Stadler M."/>
            <person name="Zhang X."/>
            <person name="Liu X."/>
        </authorList>
    </citation>
    <scope>NUCLEOTIDE SEQUENCE [LARGE SCALE GENOMIC DNA]</scope>
    <source>
        <strain evidence="10">W106-1 / CGMCC3.15140</strain>
    </source>
</reference>
<dbReference type="EMBL" id="KI912110">
    <property type="protein sequence ID" value="ETS85392.1"/>
    <property type="molecule type" value="Genomic_DNA"/>
</dbReference>
<dbReference type="STRING" id="1229662.W3XIX7"/>
<keyword evidence="5 8" id="KW-0479">Metal-binding</keyword>
<evidence type="ECO:0000256" key="5">
    <source>
        <dbReference type="ARBA" id="ARBA00022723"/>
    </source>
</evidence>
<feature type="binding site" description="axial binding residue" evidence="8">
    <location>
        <position position="491"/>
    </location>
    <ligand>
        <name>heme</name>
        <dbReference type="ChEBI" id="CHEBI:30413"/>
    </ligand>
    <ligandPart>
        <name>Fe</name>
        <dbReference type="ChEBI" id="CHEBI:18248"/>
    </ligandPart>
</feature>
<dbReference type="GO" id="GO:0005789">
    <property type="term" value="C:endoplasmic reticulum membrane"/>
    <property type="evidence" value="ECO:0007669"/>
    <property type="project" value="UniProtKB-SubCell"/>
</dbReference>
<accession>W3XIX7</accession>
<dbReference type="Pfam" id="PF00067">
    <property type="entry name" value="p450"/>
    <property type="match status" value="1"/>
</dbReference>
<dbReference type="HOGENOM" id="CLU_018012_0_1_1"/>
<dbReference type="GO" id="GO:0020037">
    <property type="term" value="F:heme binding"/>
    <property type="evidence" value="ECO:0007669"/>
    <property type="project" value="InterPro"/>
</dbReference>
<dbReference type="PANTHER" id="PTHR24306">
    <property type="match status" value="1"/>
</dbReference>
<evidence type="ECO:0000256" key="2">
    <source>
        <dbReference type="ARBA" id="ARBA00004389"/>
    </source>
</evidence>
<keyword evidence="7" id="KW-0503">Monooxygenase</keyword>
<dbReference type="OrthoDB" id="3366823at2759"/>
<dbReference type="SUPFAM" id="SSF48264">
    <property type="entry name" value="Cytochrome P450"/>
    <property type="match status" value="1"/>
</dbReference>
<dbReference type="eggNOG" id="KOG0684">
    <property type="taxonomic scope" value="Eukaryota"/>
</dbReference>
<evidence type="ECO:0000256" key="6">
    <source>
        <dbReference type="ARBA" id="ARBA00023004"/>
    </source>
</evidence>
<evidence type="ECO:0000256" key="1">
    <source>
        <dbReference type="ARBA" id="ARBA00001971"/>
    </source>
</evidence>
<dbReference type="GO" id="GO:0004497">
    <property type="term" value="F:monooxygenase activity"/>
    <property type="evidence" value="ECO:0007669"/>
    <property type="project" value="UniProtKB-KW"/>
</dbReference>
<keyword evidence="10" id="KW-1185">Reference proteome</keyword>
<evidence type="ECO:0008006" key="11">
    <source>
        <dbReference type="Google" id="ProtNLM"/>
    </source>
</evidence>
<protein>
    <recommendedName>
        <fullName evidence="11">Cytochrome P450</fullName>
    </recommendedName>
</protein>
<keyword evidence="8" id="KW-0349">Heme</keyword>
<comment type="cofactor">
    <cofactor evidence="1 8">
        <name>heme</name>
        <dbReference type="ChEBI" id="CHEBI:30413"/>
    </cofactor>
</comment>
<comment type="subcellular location">
    <subcellularLocation>
        <location evidence="2">Endoplasmic reticulum membrane</location>
        <topology evidence="2">Single-pass membrane protein</topology>
    </subcellularLocation>
</comment>
<dbReference type="GO" id="GO:0016705">
    <property type="term" value="F:oxidoreductase activity, acting on paired donors, with incorporation or reduction of molecular oxygen"/>
    <property type="evidence" value="ECO:0007669"/>
    <property type="project" value="InterPro"/>
</dbReference>
<dbReference type="Gene3D" id="1.10.630.10">
    <property type="entry name" value="Cytochrome P450"/>
    <property type="match status" value="1"/>
</dbReference>
<dbReference type="InterPro" id="IPR002403">
    <property type="entry name" value="Cyt_P450_E_grp-IV"/>
</dbReference>
<evidence type="ECO:0000256" key="8">
    <source>
        <dbReference type="PIRSR" id="PIRSR602403-1"/>
    </source>
</evidence>
<keyword evidence="4" id="KW-0443">Lipid metabolism</keyword>
<dbReference type="PANTHER" id="PTHR24306:SF8">
    <property type="entry name" value="P450, PUTATIVE (EUROFUNG)-RELATED"/>
    <property type="match status" value="1"/>
</dbReference>
<dbReference type="PRINTS" id="PR00465">
    <property type="entry name" value="EP450IV"/>
</dbReference>
<dbReference type="AlphaFoldDB" id="W3XIX7"/>
<evidence type="ECO:0000313" key="10">
    <source>
        <dbReference type="Proteomes" id="UP000030651"/>
    </source>
</evidence>
<dbReference type="InterPro" id="IPR036396">
    <property type="entry name" value="Cyt_P450_sf"/>
</dbReference>
<dbReference type="Proteomes" id="UP000030651">
    <property type="component" value="Unassembled WGS sequence"/>
</dbReference>
<dbReference type="RefSeq" id="XP_007830189.1">
    <property type="nucleotide sequence ID" value="XM_007831998.1"/>
</dbReference>
<dbReference type="CDD" id="cd11040">
    <property type="entry name" value="CYP7_CYP8-like"/>
    <property type="match status" value="1"/>
</dbReference>
<dbReference type="KEGG" id="pfy:PFICI_03417"/>
<keyword evidence="4" id="KW-0444">Lipid biosynthesis</keyword>
<organism evidence="9 10">
    <name type="scientific">Pestalotiopsis fici (strain W106-1 / CGMCC3.15140)</name>
    <dbReference type="NCBI Taxonomy" id="1229662"/>
    <lineage>
        <taxon>Eukaryota</taxon>
        <taxon>Fungi</taxon>
        <taxon>Dikarya</taxon>
        <taxon>Ascomycota</taxon>
        <taxon>Pezizomycotina</taxon>
        <taxon>Sordariomycetes</taxon>
        <taxon>Xylariomycetidae</taxon>
        <taxon>Amphisphaeriales</taxon>
        <taxon>Sporocadaceae</taxon>
        <taxon>Pestalotiopsis</taxon>
    </lineage>
</organism>
<dbReference type="GeneID" id="19268430"/>
<dbReference type="InParanoid" id="W3XIX7"/>
<evidence type="ECO:0000256" key="7">
    <source>
        <dbReference type="ARBA" id="ARBA00023033"/>
    </source>
</evidence>
<evidence type="ECO:0000256" key="4">
    <source>
        <dbReference type="ARBA" id="ARBA00022516"/>
    </source>
</evidence>
<proteinExistence type="inferred from homology"/>
<keyword evidence="7" id="KW-0560">Oxidoreductase</keyword>
<gene>
    <name evidence="9" type="ORF">PFICI_03417</name>
</gene>
<dbReference type="OMA" id="GACMSIP"/>
<dbReference type="InterPro" id="IPR001128">
    <property type="entry name" value="Cyt_P450"/>
</dbReference>
<dbReference type="GO" id="GO:0005506">
    <property type="term" value="F:iron ion binding"/>
    <property type="evidence" value="ECO:0007669"/>
    <property type="project" value="InterPro"/>
</dbReference>
<keyword evidence="6 8" id="KW-0408">Iron</keyword>
<comment type="similarity">
    <text evidence="3">Belongs to the cytochrome P450 family.</text>
</comment>
<evidence type="ECO:0000313" key="9">
    <source>
        <dbReference type="EMBL" id="ETS85392.1"/>
    </source>
</evidence>
<sequence length="549" mass="60739">MNGTSGGRSTDLLAGVLSDPTAAGYKVLGAVAAAYICYKLFFAASKPLYFLPTWVPLEIALATYLASAGGWGRRIYSLFRRYDGSLFGLTRSHQVIIDLPNADRFMTQSGHSLEHLPAHLTLMLRVFGADDSPEFVEKVKATIKPLISVVEKEFLSEAASTAALERGQVVYRMSSLVSFTEDMDEMQVWERGANVKVVKANLPGQSGAVEADLMGLIRDFGATIAIPVLYGKDFLQRNPNLLEDFWKFDNDVFPLLMVGVPSWAPFKMMQEGLAARKRMNEALHGLYRRIDQYQKGEPVDFGADMSDVGAALGRNLVYDEYNVTFQHRADMDLPFLWGQNGNTQPLLFWYILYVYSTPGLADALREEMAPHVSLSVKDGGVEIESVDIAALNRECALMKAALFETFRLGSDPTSIRRVAKPMAVSDGEHTHHLPAGSFISTAWATVQSDPAVYPEPQKFIPERFLESDTETGRKVARYGRLRPWAVGGGSCKGRTFAEKEILTIAACMLCVWEVEPAGGEWQIPAMIPGTGAKRPVNDVRVIFKRRVSK</sequence>
<evidence type="ECO:0000256" key="3">
    <source>
        <dbReference type="ARBA" id="ARBA00010617"/>
    </source>
</evidence>